<comment type="caution">
    <text evidence="1">The sequence shown here is derived from an EMBL/GenBank/DDBJ whole genome shotgun (WGS) entry which is preliminary data.</text>
</comment>
<gene>
    <name evidence="1" type="ORF">XCR1_70030</name>
</gene>
<protein>
    <submittedName>
        <fullName evidence="1">Uncharacterized protein</fullName>
    </submittedName>
</protein>
<dbReference type="AlphaFoldDB" id="W1J9Z1"/>
<reference evidence="1 2" key="1">
    <citation type="submission" date="2013-11" db="EMBL/GenBank/DDBJ databases">
        <title>Draft genome sequence and annotation of the entomopathogenic bacterium, Xenorhabdus cabanillasi strain JM26.</title>
        <authorList>
            <person name="Gualtieri M."/>
            <person name="Ogier J.C."/>
            <person name="Pages S."/>
            <person name="Givaudan A."/>
            <person name="Gaudriault S."/>
        </authorList>
    </citation>
    <scope>NUCLEOTIDE SEQUENCE [LARGE SCALE GENOMIC DNA]</scope>
    <source>
        <strain evidence="1 2">JM26</strain>
    </source>
</reference>
<dbReference type="EMBL" id="CBXE010000464">
    <property type="protein sequence ID" value="CDL86833.1"/>
    <property type="molecule type" value="Genomic_DNA"/>
</dbReference>
<name>W1J9Z1_9GAMM</name>
<dbReference type="Proteomes" id="UP000019197">
    <property type="component" value="Unassembled WGS sequence"/>
</dbReference>
<accession>W1J9Z1</accession>
<evidence type="ECO:0000313" key="2">
    <source>
        <dbReference type="Proteomes" id="UP000019197"/>
    </source>
</evidence>
<proteinExistence type="predicted"/>
<organism evidence="1 2">
    <name type="scientific">Xenorhabdus cabanillasii JM26</name>
    <dbReference type="NCBI Taxonomy" id="1427517"/>
    <lineage>
        <taxon>Bacteria</taxon>
        <taxon>Pseudomonadati</taxon>
        <taxon>Pseudomonadota</taxon>
        <taxon>Gammaproteobacteria</taxon>
        <taxon>Enterobacterales</taxon>
        <taxon>Morganellaceae</taxon>
        <taxon>Xenorhabdus</taxon>
    </lineage>
</organism>
<evidence type="ECO:0000313" key="1">
    <source>
        <dbReference type="EMBL" id="CDL86833.1"/>
    </source>
</evidence>
<sequence>MSYLCNQKINLNQAKIKFLSSQRKSYGFQDTAKRIQQNCILKDAGYRWLKIKK</sequence>